<dbReference type="SUPFAM" id="SSF47413">
    <property type="entry name" value="lambda repressor-like DNA-binding domains"/>
    <property type="match status" value="1"/>
</dbReference>
<feature type="domain" description="HTH cro/C1-type" evidence="2">
    <location>
        <begin position="24"/>
        <end position="77"/>
    </location>
</feature>
<evidence type="ECO:0000256" key="1">
    <source>
        <dbReference type="SAM" id="MobiDB-lite"/>
    </source>
</evidence>
<protein>
    <submittedName>
        <fullName evidence="3">Helix-turn-helix transcriptional regulator</fullName>
    </submittedName>
</protein>
<sequence>MRGYGGHGSLRSCRRVGCQPSGSRKLRERAGLSSTEAAQSLGIKQNQVSNIEAGRHGVSPERVRTMACRYECSDEALIHALAEMANGRTRGWWEEYRELLPDSMLDLAEVEHHSKRLAAGITAHIPGLLQIHDHAREVFRQVVPDLSPPEVEHRLSFRIKRQAVLFDEQPVPYQAIIHEAALRMQFGGIAVTKRQLQHILEISEQDHIQVRVIPFSAGAYPGSGQSILYAEGPVPQLDTVHLDQSHGSALISAEAQLAKYRLLMARMQDRTLPPSDSRDLILSIVHDL</sequence>
<dbReference type="SMART" id="SM00530">
    <property type="entry name" value="HTH_XRE"/>
    <property type="match status" value="1"/>
</dbReference>
<dbReference type="CDD" id="cd00093">
    <property type="entry name" value="HTH_XRE"/>
    <property type="match status" value="1"/>
</dbReference>
<proteinExistence type="predicted"/>
<reference evidence="3 4" key="1">
    <citation type="submission" date="2020-08" db="EMBL/GenBank/DDBJ databases">
        <title>Genemic of Streptomyces polyaspartic.</title>
        <authorList>
            <person name="Liu W."/>
        </authorList>
    </citation>
    <scope>NUCLEOTIDE SEQUENCE [LARGE SCALE GENOMIC DNA]</scope>
    <source>
        <strain evidence="3 4">TRM66268-LWL</strain>
    </source>
</reference>
<keyword evidence="4" id="KW-1185">Reference proteome</keyword>
<feature type="region of interest" description="Disordered" evidence="1">
    <location>
        <begin position="1"/>
        <end position="32"/>
    </location>
</feature>
<dbReference type="PROSITE" id="PS50943">
    <property type="entry name" value="HTH_CROC1"/>
    <property type="match status" value="1"/>
</dbReference>
<dbReference type="Pfam" id="PF19054">
    <property type="entry name" value="DUF5753"/>
    <property type="match status" value="1"/>
</dbReference>
<comment type="caution">
    <text evidence="3">The sequence shown here is derived from an EMBL/GenBank/DDBJ whole genome shotgun (WGS) entry which is preliminary data.</text>
</comment>
<dbReference type="InterPro" id="IPR010982">
    <property type="entry name" value="Lambda_DNA-bd_dom_sf"/>
</dbReference>
<dbReference type="InterPro" id="IPR043917">
    <property type="entry name" value="DUF5753"/>
</dbReference>
<dbReference type="Gene3D" id="1.10.260.40">
    <property type="entry name" value="lambda repressor-like DNA-binding domains"/>
    <property type="match status" value="1"/>
</dbReference>
<gene>
    <name evidence="3" type="ORF">H9Y04_34120</name>
</gene>
<evidence type="ECO:0000313" key="3">
    <source>
        <dbReference type="EMBL" id="MBC9717580.1"/>
    </source>
</evidence>
<evidence type="ECO:0000259" key="2">
    <source>
        <dbReference type="PROSITE" id="PS50943"/>
    </source>
</evidence>
<dbReference type="InterPro" id="IPR001387">
    <property type="entry name" value="Cro/C1-type_HTH"/>
</dbReference>
<dbReference type="Pfam" id="PF13560">
    <property type="entry name" value="HTH_31"/>
    <property type="match status" value="1"/>
</dbReference>
<dbReference type="EMBL" id="JACTVJ010000020">
    <property type="protein sequence ID" value="MBC9717580.1"/>
    <property type="molecule type" value="Genomic_DNA"/>
</dbReference>
<name>A0ABR7SSC9_9ACTN</name>
<accession>A0ABR7SSC9</accession>
<dbReference type="Proteomes" id="UP000642284">
    <property type="component" value="Unassembled WGS sequence"/>
</dbReference>
<organism evidence="3 4">
    <name type="scientific">Streptomyces polyasparticus</name>
    <dbReference type="NCBI Taxonomy" id="2767826"/>
    <lineage>
        <taxon>Bacteria</taxon>
        <taxon>Bacillati</taxon>
        <taxon>Actinomycetota</taxon>
        <taxon>Actinomycetes</taxon>
        <taxon>Kitasatosporales</taxon>
        <taxon>Streptomycetaceae</taxon>
        <taxon>Streptomyces</taxon>
    </lineage>
</organism>
<evidence type="ECO:0000313" key="4">
    <source>
        <dbReference type="Proteomes" id="UP000642284"/>
    </source>
</evidence>